<evidence type="ECO:0000313" key="2">
    <source>
        <dbReference type="Proteomes" id="UP001142489"/>
    </source>
</evidence>
<dbReference type="InterPro" id="IPR036691">
    <property type="entry name" value="Endo/exonu/phosph_ase_sf"/>
</dbReference>
<dbReference type="AlphaFoldDB" id="A0A9Q0X6R9"/>
<sequence>MKINILSLNINGLNIPEKRKKIFNKLQKEKMDIIYLQETHIKNKDYKLFENTKLFPPSDKNKKKCRIAMYVRPTLKSNFIKADTE</sequence>
<comment type="caution">
    <text evidence="1">The sequence shown here is derived from an EMBL/GenBank/DDBJ whole genome shotgun (WGS) entry which is preliminary data.</text>
</comment>
<keyword evidence="2" id="KW-1185">Reference proteome</keyword>
<organism evidence="1 2">
    <name type="scientific">Phrynocephalus forsythii</name>
    <dbReference type="NCBI Taxonomy" id="171643"/>
    <lineage>
        <taxon>Eukaryota</taxon>
        <taxon>Metazoa</taxon>
        <taxon>Chordata</taxon>
        <taxon>Craniata</taxon>
        <taxon>Vertebrata</taxon>
        <taxon>Euteleostomi</taxon>
        <taxon>Lepidosauria</taxon>
        <taxon>Squamata</taxon>
        <taxon>Bifurcata</taxon>
        <taxon>Unidentata</taxon>
        <taxon>Episquamata</taxon>
        <taxon>Toxicofera</taxon>
        <taxon>Iguania</taxon>
        <taxon>Acrodonta</taxon>
        <taxon>Agamidae</taxon>
        <taxon>Agaminae</taxon>
        <taxon>Phrynocephalus</taxon>
    </lineage>
</organism>
<dbReference type="EMBL" id="JAPFRF010000023">
    <property type="protein sequence ID" value="KAJ7304204.1"/>
    <property type="molecule type" value="Genomic_DNA"/>
</dbReference>
<feature type="non-terminal residue" evidence="1">
    <location>
        <position position="85"/>
    </location>
</feature>
<dbReference type="Gene3D" id="3.60.10.10">
    <property type="entry name" value="Endonuclease/exonuclease/phosphatase"/>
    <property type="match status" value="1"/>
</dbReference>
<dbReference type="SUPFAM" id="SSF56219">
    <property type="entry name" value="DNase I-like"/>
    <property type="match status" value="1"/>
</dbReference>
<evidence type="ECO:0000313" key="1">
    <source>
        <dbReference type="EMBL" id="KAJ7304204.1"/>
    </source>
</evidence>
<name>A0A9Q0X6R9_9SAUR</name>
<evidence type="ECO:0008006" key="3">
    <source>
        <dbReference type="Google" id="ProtNLM"/>
    </source>
</evidence>
<proteinExistence type="predicted"/>
<reference evidence="1" key="1">
    <citation type="journal article" date="2023" name="DNA Res.">
        <title>Chromosome-level genome assembly of Phrynocephalus forsythii using third-generation DNA sequencing and Hi-C analysis.</title>
        <authorList>
            <person name="Qi Y."/>
            <person name="Zhao W."/>
            <person name="Zhao Y."/>
            <person name="Niu C."/>
            <person name="Cao S."/>
            <person name="Zhang Y."/>
        </authorList>
    </citation>
    <scope>NUCLEOTIDE SEQUENCE</scope>
    <source>
        <tissue evidence="1">Muscle</tissue>
    </source>
</reference>
<dbReference type="Proteomes" id="UP001142489">
    <property type="component" value="Unassembled WGS sequence"/>
</dbReference>
<accession>A0A9Q0X6R9</accession>
<gene>
    <name evidence="1" type="ORF">JRQ81_011737</name>
</gene>
<protein>
    <recommendedName>
        <fullName evidence="3">Endonuclease/exonuclease/phosphatase domain-containing protein</fullName>
    </recommendedName>
</protein>